<dbReference type="InterPro" id="IPR037673">
    <property type="entry name" value="MSC/AndL"/>
</dbReference>
<dbReference type="Proteomes" id="UP000016057">
    <property type="component" value="Unassembled WGS sequence"/>
</dbReference>
<dbReference type="SUPFAM" id="SSF81330">
    <property type="entry name" value="Gated mechanosensitive channel"/>
    <property type="match status" value="1"/>
</dbReference>
<evidence type="ECO:0000256" key="5">
    <source>
        <dbReference type="ARBA" id="ARBA00022989"/>
    </source>
</evidence>
<protein>
    <recommendedName>
        <fullName evidence="9">Large-conductance mechanosensitive channel</fullName>
    </recommendedName>
</protein>
<evidence type="ECO:0000256" key="8">
    <source>
        <dbReference type="ARBA" id="ARBA00023303"/>
    </source>
</evidence>
<comment type="caution">
    <text evidence="10">The sequence shown here is derived from an EMBL/GenBank/DDBJ whole genome shotgun (WGS) entry which is preliminary data.</text>
</comment>
<sequence>MKNMIKEFKEFLMQGNVIDMAIGVVVGGAFTSIVNNIVSGFITPLVGLAIKFLTGSKNAEFSGLNLHILGVQLNFGNILSAVITFLITALVVFLLLKTITKAKNLLPIETEDTEEEKELTLTESTLKDIQETLQKQNEMIEMLMKEKEHLNR</sequence>
<dbReference type="eggNOG" id="COG1970">
    <property type="taxonomic scope" value="Bacteria"/>
</dbReference>
<comment type="similarity">
    <text evidence="9">Belongs to the MscL family.</text>
</comment>
<dbReference type="STRING" id="1234409.C683_0787"/>
<evidence type="ECO:0000256" key="1">
    <source>
        <dbReference type="ARBA" id="ARBA00004141"/>
    </source>
</evidence>
<dbReference type="PATRIC" id="fig|1234409.3.peg.738"/>
<name>K8ZPF5_9ENTE</name>
<dbReference type="PRINTS" id="PR01264">
    <property type="entry name" value="MECHCHANNEL"/>
</dbReference>
<dbReference type="InterPro" id="IPR036019">
    <property type="entry name" value="MscL_channel"/>
</dbReference>
<dbReference type="HAMAP" id="MF_00115">
    <property type="entry name" value="MscL"/>
    <property type="match status" value="1"/>
</dbReference>
<evidence type="ECO:0000256" key="2">
    <source>
        <dbReference type="ARBA" id="ARBA00022448"/>
    </source>
</evidence>
<keyword evidence="3 9" id="KW-1003">Cell membrane</keyword>
<gene>
    <name evidence="9" type="primary">mscL</name>
    <name evidence="10" type="ORF">C683_0787</name>
</gene>
<evidence type="ECO:0000256" key="6">
    <source>
        <dbReference type="ARBA" id="ARBA00023065"/>
    </source>
</evidence>
<comment type="subcellular location">
    <subcellularLocation>
        <location evidence="9">Cell membrane</location>
        <topology evidence="9">Multi-pass membrane protein</topology>
    </subcellularLocation>
    <subcellularLocation>
        <location evidence="1">Membrane</location>
        <topology evidence="1">Multi-pass membrane protein</topology>
    </subcellularLocation>
</comment>
<feature type="transmembrane region" description="Helical" evidence="9">
    <location>
        <begin position="21"/>
        <end position="54"/>
    </location>
</feature>
<dbReference type="GO" id="GO:0005886">
    <property type="term" value="C:plasma membrane"/>
    <property type="evidence" value="ECO:0007669"/>
    <property type="project" value="UniProtKB-SubCell"/>
</dbReference>
<evidence type="ECO:0000256" key="4">
    <source>
        <dbReference type="ARBA" id="ARBA00022692"/>
    </source>
</evidence>
<proteinExistence type="inferred from homology"/>
<evidence type="ECO:0000256" key="7">
    <source>
        <dbReference type="ARBA" id="ARBA00023136"/>
    </source>
</evidence>
<keyword evidence="5 9" id="KW-1133">Transmembrane helix</keyword>
<dbReference type="NCBIfam" id="TIGR00220">
    <property type="entry name" value="mscL"/>
    <property type="match status" value="1"/>
</dbReference>
<comment type="subunit">
    <text evidence="9">Homopentamer.</text>
</comment>
<dbReference type="EMBL" id="AMYT01000017">
    <property type="protein sequence ID" value="EKU27456.1"/>
    <property type="molecule type" value="Genomic_DNA"/>
</dbReference>
<evidence type="ECO:0000256" key="9">
    <source>
        <dbReference type="HAMAP-Rule" id="MF_00115"/>
    </source>
</evidence>
<keyword evidence="11" id="KW-1185">Reference proteome</keyword>
<evidence type="ECO:0000313" key="10">
    <source>
        <dbReference type="EMBL" id="EKU27456.1"/>
    </source>
</evidence>
<keyword evidence="7 9" id="KW-0472">Membrane</keyword>
<dbReference type="Gene3D" id="1.10.1200.120">
    <property type="entry name" value="Large-conductance mechanosensitive channel, MscL, domain 1"/>
    <property type="match status" value="1"/>
</dbReference>
<dbReference type="Pfam" id="PF01741">
    <property type="entry name" value="MscL"/>
    <property type="match status" value="1"/>
</dbReference>
<reference evidence="10 11" key="1">
    <citation type="journal article" date="2013" name="Genome Announc.">
        <title>Draft Genome Sequence of Catellicoccus marimammalium, a Novel Species Commonly Found in Gull Feces.</title>
        <authorList>
            <person name="Weigand M.R."/>
            <person name="Ryu H."/>
            <person name="Bozcek L."/>
            <person name="Konstantinidis K.T."/>
            <person name="Santo Domingo J.W."/>
        </authorList>
    </citation>
    <scope>NUCLEOTIDE SEQUENCE [LARGE SCALE GENOMIC DNA]</scope>
    <source>
        <strain evidence="10 11">M35/04/3</strain>
    </source>
</reference>
<evidence type="ECO:0000256" key="3">
    <source>
        <dbReference type="ARBA" id="ARBA00022475"/>
    </source>
</evidence>
<accession>K8ZPF5</accession>
<keyword evidence="2 9" id="KW-0813">Transport</keyword>
<keyword evidence="8 9" id="KW-0407">Ion channel</keyword>
<dbReference type="GO" id="GO:0008381">
    <property type="term" value="F:mechanosensitive monoatomic ion channel activity"/>
    <property type="evidence" value="ECO:0007669"/>
    <property type="project" value="UniProtKB-UniRule"/>
</dbReference>
<keyword evidence="6 9" id="KW-0406">Ion transport</keyword>
<organism evidence="10 11">
    <name type="scientific">Catellicoccus marimammalium M35/04/3</name>
    <dbReference type="NCBI Taxonomy" id="1234409"/>
    <lineage>
        <taxon>Bacteria</taxon>
        <taxon>Bacillati</taxon>
        <taxon>Bacillota</taxon>
        <taxon>Bacilli</taxon>
        <taxon>Lactobacillales</taxon>
        <taxon>Enterococcaceae</taxon>
        <taxon>Catellicoccus</taxon>
    </lineage>
</organism>
<dbReference type="AlphaFoldDB" id="K8ZPF5"/>
<dbReference type="InterPro" id="IPR001185">
    <property type="entry name" value="MS_channel"/>
</dbReference>
<dbReference type="PANTHER" id="PTHR30266:SF2">
    <property type="entry name" value="LARGE-CONDUCTANCE MECHANOSENSITIVE CHANNEL"/>
    <property type="match status" value="1"/>
</dbReference>
<evidence type="ECO:0000313" key="11">
    <source>
        <dbReference type="Proteomes" id="UP000016057"/>
    </source>
</evidence>
<feature type="transmembrane region" description="Helical" evidence="9">
    <location>
        <begin position="74"/>
        <end position="96"/>
    </location>
</feature>
<comment type="function">
    <text evidence="9">Channel that opens in response to stretch forces in the membrane lipid bilayer. May participate in the regulation of osmotic pressure changes within the cell.</text>
</comment>
<keyword evidence="4 9" id="KW-0812">Transmembrane</keyword>
<dbReference type="PANTHER" id="PTHR30266">
    <property type="entry name" value="MECHANOSENSITIVE CHANNEL MSCL"/>
    <property type="match status" value="1"/>
</dbReference>